<sequence length="375" mass="43991">MLKYLKVTKTKLFSDITTVPEILQGKYYSSLDGLRAIAILMVMLAHFGADTILLHYNLLIDSEIGVHIFFVLSGFLITTQLIKEKLRTGNISVKRFYTRRILRIVPLAYLFLIVLVIISVCYYRMSTKSDFIYSFLFLKNLPIKNQPFTAHLWTLSVEEQFYIILPLLMYLGIKKYFNFALLVVIFVPLLSILAFNSIGYPFTNHIFELIIKFIMYSFWKGPTIILISSVFSILTFKGIIKSEPNNKHYFLSFFLLILAILISTRTFILYSKYTSEYISSIIIAYVILLNIRSQNFLSKILSNRILVKIGILSYSIYMWQQIFIGKFFWIPWLKELNSLPLIFIIALKLVFMIPIAYISYYLFETPFLKLKERFK</sequence>
<name>A0A1H1WIN1_MUCMA</name>
<keyword evidence="1" id="KW-0812">Transmembrane</keyword>
<evidence type="ECO:0000313" key="3">
    <source>
        <dbReference type="EMBL" id="SDS97177.1"/>
    </source>
</evidence>
<feature type="transmembrane region" description="Helical" evidence="1">
    <location>
        <begin position="64"/>
        <end position="83"/>
    </location>
</feature>
<keyword evidence="1" id="KW-0472">Membrane</keyword>
<dbReference type="GO" id="GO:0016020">
    <property type="term" value="C:membrane"/>
    <property type="evidence" value="ECO:0007669"/>
    <property type="project" value="TreeGrafter"/>
</dbReference>
<dbReference type="AlphaFoldDB" id="A0A1H1WIN1"/>
<evidence type="ECO:0000313" key="4">
    <source>
        <dbReference type="Proteomes" id="UP000199679"/>
    </source>
</evidence>
<feature type="transmembrane region" description="Helical" evidence="1">
    <location>
        <begin position="248"/>
        <end position="271"/>
    </location>
</feature>
<organism evidence="3 4">
    <name type="scientific">Mucilaginibacter mallensis</name>
    <dbReference type="NCBI Taxonomy" id="652787"/>
    <lineage>
        <taxon>Bacteria</taxon>
        <taxon>Pseudomonadati</taxon>
        <taxon>Bacteroidota</taxon>
        <taxon>Sphingobacteriia</taxon>
        <taxon>Sphingobacteriales</taxon>
        <taxon>Sphingobacteriaceae</taxon>
        <taxon>Mucilaginibacter</taxon>
    </lineage>
</organism>
<feature type="transmembrane region" description="Helical" evidence="1">
    <location>
        <begin position="179"/>
        <end position="198"/>
    </location>
</feature>
<keyword evidence="4" id="KW-1185">Reference proteome</keyword>
<reference evidence="3 4" key="1">
    <citation type="submission" date="2016-10" db="EMBL/GenBank/DDBJ databases">
        <authorList>
            <person name="de Groot N.N."/>
        </authorList>
    </citation>
    <scope>NUCLEOTIDE SEQUENCE [LARGE SCALE GENOMIC DNA]</scope>
    <source>
        <strain evidence="3 4">MP1X4</strain>
    </source>
</reference>
<keyword evidence="3" id="KW-0012">Acyltransferase</keyword>
<keyword evidence="3" id="KW-0378">Hydrolase</keyword>
<evidence type="ECO:0000256" key="1">
    <source>
        <dbReference type="SAM" id="Phobius"/>
    </source>
</evidence>
<feature type="transmembrane region" description="Helical" evidence="1">
    <location>
        <begin position="341"/>
        <end position="363"/>
    </location>
</feature>
<dbReference type="STRING" id="652787.SAMN05216490_2205"/>
<dbReference type="RefSeq" id="WP_091372319.1">
    <property type="nucleotide sequence ID" value="NZ_LT629740.1"/>
</dbReference>
<dbReference type="OrthoDB" id="290051at2"/>
<feature type="transmembrane region" description="Helical" evidence="1">
    <location>
        <begin position="36"/>
        <end position="58"/>
    </location>
</feature>
<dbReference type="PANTHER" id="PTHR23028">
    <property type="entry name" value="ACETYLTRANSFERASE"/>
    <property type="match status" value="1"/>
</dbReference>
<dbReference type="PANTHER" id="PTHR23028:SF53">
    <property type="entry name" value="ACYL_TRANSF_3 DOMAIN-CONTAINING PROTEIN"/>
    <property type="match status" value="1"/>
</dbReference>
<protein>
    <submittedName>
        <fullName evidence="3">Peptidoglycan/LPS O-acetylase OafA/YrhL, contains acyltransferase and SGNH-hydrolase domains</fullName>
    </submittedName>
</protein>
<dbReference type="InterPro" id="IPR002656">
    <property type="entry name" value="Acyl_transf_3_dom"/>
</dbReference>
<keyword evidence="3" id="KW-0808">Transferase</keyword>
<dbReference type="Pfam" id="PF01757">
    <property type="entry name" value="Acyl_transf_3"/>
    <property type="match status" value="1"/>
</dbReference>
<dbReference type="EMBL" id="LT629740">
    <property type="protein sequence ID" value="SDS97177.1"/>
    <property type="molecule type" value="Genomic_DNA"/>
</dbReference>
<evidence type="ECO:0000259" key="2">
    <source>
        <dbReference type="Pfam" id="PF01757"/>
    </source>
</evidence>
<proteinExistence type="predicted"/>
<dbReference type="InterPro" id="IPR050879">
    <property type="entry name" value="Acyltransferase_3"/>
</dbReference>
<dbReference type="GO" id="GO:0016787">
    <property type="term" value="F:hydrolase activity"/>
    <property type="evidence" value="ECO:0007669"/>
    <property type="project" value="UniProtKB-KW"/>
</dbReference>
<feature type="transmembrane region" description="Helical" evidence="1">
    <location>
        <begin position="218"/>
        <end position="236"/>
    </location>
</feature>
<dbReference type="GO" id="GO:0000271">
    <property type="term" value="P:polysaccharide biosynthetic process"/>
    <property type="evidence" value="ECO:0007669"/>
    <property type="project" value="TreeGrafter"/>
</dbReference>
<feature type="transmembrane region" description="Helical" evidence="1">
    <location>
        <begin position="104"/>
        <end position="125"/>
    </location>
</feature>
<gene>
    <name evidence="3" type="ORF">SAMN05216490_2205</name>
</gene>
<feature type="transmembrane region" description="Helical" evidence="1">
    <location>
        <begin position="305"/>
        <end position="329"/>
    </location>
</feature>
<feature type="transmembrane region" description="Helical" evidence="1">
    <location>
        <begin position="277"/>
        <end position="293"/>
    </location>
</feature>
<dbReference type="GO" id="GO:0016747">
    <property type="term" value="F:acyltransferase activity, transferring groups other than amino-acyl groups"/>
    <property type="evidence" value="ECO:0007669"/>
    <property type="project" value="InterPro"/>
</dbReference>
<accession>A0A1H1WIN1</accession>
<feature type="domain" description="Acyltransferase 3" evidence="2">
    <location>
        <begin position="29"/>
        <end position="359"/>
    </location>
</feature>
<keyword evidence="1" id="KW-1133">Transmembrane helix</keyword>
<dbReference type="Proteomes" id="UP000199679">
    <property type="component" value="Chromosome I"/>
</dbReference>